<proteinExistence type="predicted"/>
<dbReference type="AlphaFoldDB" id="J4G489"/>
<evidence type="ECO:0000313" key="2">
    <source>
        <dbReference type="Proteomes" id="UP000006352"/>
    </source>
</evidence>
<protein>
    <submittedName>
        <fullName evidence="1">Uncharacterized protein</fullName>
    </submittedName>
</protein>
<gene>
    <name evidence="1" type="ORF">FIBRA_03121</name>
</gene>
<dbReference type="EMBL" id="HE797016">
    <property type="protein sequence ID" value="CCM01073.1"/>
    <property type="molecule type" value="Genomic_DNA"/>
</dbReference>
<dbReference type="GeneID" id="24095984"/>
<reference evidence="1 2" key="1">
    <citation type="journal article" date="2012" name="Appl. Environ. Microbiol.">
        <title>Short-read sequencing for genomic analysis of the brown rot fungus Fibroporia radiculosa.</title>
        <authorList>
            <person name="Tang J.D."/>
            <person name="Perkins A.D."/>
            <person name="Sonstegard T.S."/>
            <person name="Schroeder S.G."/>
            <person name="Burgess S.C."/>
            <person name="Diehl S.V."/>
        </authorList>
    </citation>
    <scope>NUCLEOTIDE SEQUENCE [LARGE SCALE GENOMIC DNA]</scope>
    <source>
        <strain evidence="1 2">TFFH 294</strain>
    </source>
</reference>
<dbReference type="InParanoid" id="J4G489"/>
<accession>J4G489</accession>
<dbReference type="HOGENOM" id="CLU_1214778_0_0_1"/>
<dbReference type="Proteomes" id="UP000006352">
    <property type="component" value="Unassembled WGS sequence"/>
</dbReference>
<organism evidence="1 2">
    <name type="scientific">Fibroporia radiculosa</name>
    <dbReference type="NCBI Taxonomy" id="599839"/>
    <lineage>
        <taxon>Eukaryota</taxon>
        <taxon>Fungi</taxon>
        <taxon>Dikarya</taxon>
        <taxon>Basidiomycota</taxon>
        <taxon>Agaricomycotina</taxon>
        <taxon>Agaricomycetes</taxon>
        <taxon>Polyporales</taxon>
        <taxon>Fibroporiaceae</taxon>
        <taxon>Fibroporia</taxon>
    </lineage>
</organism>
<evidence type="ECO:0000313" key="1">
    <source>
        <dbReference type="EMBL" id="CCM01073.1"/>
    </source>
</evidence>
<name>J4G489_9APHY</name>
<sequence>MTDGALECTKFLRRIIAPRLSVLCTLVPDSELGQLGPLTSLLTTKLSADASLDIIQHDPYLYVGYGLDSPTSIETAIGIDEDEAVHAWMKTMASSKGGFVGVRRQHNATRWVGLDAPQFLFATHPKTITHLGVYMYKDLDHLLSTLGDYPTCIPSLRVLELNYSGSRLLNPLRPLDCNKINILESIKRCLAKRTVTGLEELRLVGCPLFTMCDIDDMKRLVKSVRVVQ</sequence>
<keyword evidence="2" id="KW-1185">Reference proteome</keyword>
<dbReference type="RefSeq" id="XP_012180356.1">
    <property type="nucleotide sequence ID" value="XM_012324966.1"/>
</dbReference>